<evidence type="ECO:0000313" key="1">
    <source>
        <dbReference type="EMBL" id="KAK6511306.1"/>
    </source>
</evidence>
<proteinExistence type="predicted"/>
<gene>
    <name evidence="1" type="ORF">TWF481_000227</name>
</gene>
<protein>
    <submittedName>
        <fullName evidence="1">Uncharacterized protein</fullName>
    </submittedName>
</protein>
<evidence type="ECO:0000313" key="2">
    <source>
        <dbReference type="Proteomes" id="UP001370758"/>
    </source>
</evidence>
<dbReference type="AlphaFoldDB" id="A0AAV9WSS3"/>
<name>A0AAV9WSS3_9PEZI</name>
<reference evidence="1 2" key="1">
    <citation type="submission" date="2023-08" db="EMBL/GenBank/DDBJ databases">
        <authorList>
            <person name="Palmer J.M."/>
        </authorList>
    </citation>
    <scope>NUCLEOTIDE SEQUENCE [LARGE SCALE GENOMIC DNA]</scope>
    <source>
        <strain evidence="1 2">TWF481</strain>
    </source>
</reference>
<accession>A0AAV9WSS3</accession>
<comment type="caution">
    <text evidence="1">The sequence shown here is derived from an EMBL/GenBank/DDBJ whole genome shotgun (WGS) entry which is preliminary data.</text>
</comment>
<sequence>MPQALITRSRTADSRMEFPIAIILKWHDPPRTTPKPPRFLSPWSLNTEQQLHIANVPCDGSLLLALREKVKAKVVYLHRRCKFSKFASLEQYSLGLGMVAE</sequence>
<dbReference type="EMBL" id="JAVHJL010000001">
    <property type="protein sequence ID" value="KAK6511306.1"/>
    <property type="molecule type" value="Genomic_DNA"/>
</dbReference>
<dbReference type="Proteomes" id="UP001370758">
    <property type="component" value="Unassembled WGS sequence"/>
</dbReference>
<organism evidence="1 2">
    <name type="scientific">Arthrobotrys musiformis</name>
    <dbReference type="NCBI Taxonomy" id="47236"/>
    <lineage>
        <taxon>Eukaryota</taxon>
        <taxon>Fungi</taxon>
        <taxon>Dikarya</taxon>
        <taxon>Ascomycota</taxon>
        <taxon>Pezizomycotina</taxon>
        <taxon>Orbiliomycetes</taxon>
        <taxon>Orbiliales</taxon>
        <taxon>Orbiliaceae</taxon>
        <taxon>Arthrobotrys</taxon>
    </lineage>
</organism>
<keyword evidence="2" id="KW-1185">Reference proteome</keyword>